<dbReference type="Gene3D" id="2.30.30.380">
    <property type="entry name" value="Zn-finger domain of Sec23/24"/>
    <property type="match status" value="1"/>
</dbReference>
<dbReference type="InterPro" id="IPR049299">
    <property type="entry name" value="Thio2_N"/>
</dbReference>
<name>A0ABQ1K733_9GAMM</name>
<dbReference type="PROSITE" id="PS51352">
    <property type="entry name" value="THIOREDOXIN_2"/>
    <property type="match status" value="1"/>
</dbReference>
<reference evidence="10" key="1">
    <citation type="journal article" date="2019" name="Int. J. Syst. Evol. Microbiol.">
        <title>The Global Catalogue of Microorganisms (GCM) 10K type strain sequencing project: providing services to taxonomists for standard genome sequencing and annotation.</title>
        <authorList>
            <consortium name="The Broad Institute Genomics Platform"/>
            <consortium name="The Broad Institute Genome Sequencing Center for Infectious Disease"/>
            <person name="Wu L."/>
            <person name="Ma J."/>
        </authorList>
    </citation>
    <scope>NUCLEOTIDE SEQUENCE [LARGE SCALE GENOMIC DNA]</scope>
    <source>
        <strain evidence="10">CGMCC 1.15341</strain>
    </source>
</reference>
<evidence type="ECO:0000256" key="3">
    <source>
        <dbReference type="ARBA" id="ARBA00022723"/>
    </source>
</evidence>
<organism evidence="9 10">
    <name type="scientific">Marinobacterium zhoushanense</name>
    <dbReference type="NCBI Taxonomy" id="1679163"/>
    <lineage>
        <taxon>Bacteria</taxon>
        <taxon>Pseudomonadati</taxon>
        <taxon>Pseudomonadota</taxon>
        <taxon>Gammaproteobacteria</taxon>
        <taxon>Oceanospirillales</taxon>
        <taxon>Oceanospirillaceae</taxon>
        <taxon>Marinobacterium</taxon>
    </lineage>
</organism>
<evidence type="ECO:0000256" key="7">
    <source>
        <dbReference type="NCBIfam" id="TIGR01068"/>
    </source>
</evidence>
<gene>
    <name evidence="9" type="primary">trx</name>
    <name evidence="9" type="ORF">GCM10011352_15130</name>
</gene>
<dbReference type="InterPro" id="IPR005746">
    <property type="entry name" value="Thioredoxin"/>
</dbReference>
<dbReference type="Pfam" id="PF00085">
    <property type="entry name" value="Thioredoxin"/>
    <property type="match status" value="1"/>
</dbReference>
<evidence type="ECO:0000256" key="5">
    <source>
        <dbReference type="ARBA" id="ARBA00023157"/>
    </source>
</evidence>
<evidence type="ECO:0000259" key="8">
    <source>
        <dbReference type="PROSITE" id="PS51352"/>
    </source>
</evidence>
<dbReference type="PRINTS" id="PR00421">
    <property type="entry name" value="THIOREDOXIN"/>
</dbReference>
<dbReference type="PANTHER" id="PTHR45663">
    <property type="entry name" value="GEO12009P1"/>
    <property type="match status" value="1"/>
</dbReference>
<evidence type="ECO:0000256" key="4">
    <source>
        <dbReference type="ARBA" id="ARBA00022982"/>
    </source>
</evidence>
<dbReference type="InterPro" id="IPR036249">
    <property type="entry name" value="Thioredoxin-like_sf"/>
</dbReference>
<dbReference type="Proteomes" id="UP000629025">
    <property type="component" value="Unassembled WGS sequence"/>
</dbReference>
<sequence>MNVSFPVLMGVYMTSVVTLSCPSCLVTNRVARERLEAAPKCGRCGQALFQGLPMALDQAGFDRVLANTEIPLVVDFWAQWCGPCKMMAPVFERAAAELEPGCRLVKVDTEAAPALAQRYQIRSIPTLMLFSGGREIARQSGAMDFSTLIRWVRTHL</sequence>
<evidence type="ECO:0000313" key="9">
    <source>
        <dbReference type="EMBL" id="GGB90085.1"/>
    </source>
</evidence>
<protein>
    <recommendedName>
        <fullName evidence="7">Thioredoxin</fullName>
    </recommendedName>
</protein>
<comment type="similarity">
    <text evidence="1">Belongs to the thioredoxin family.</text>
</comment>
<keyword evidence="5" id="KW-1015">Disulfide bond</keyword>
<dbReference type="NCBIfam" id="NF008229">
    <property type="entry name" value="PRK10996.1"/>
    <property type="match status" value="1"/>
</dbReference>
<feature type="domain" description="Thioredoxin" evidence="8">
    <location>
        <begin position="48"/>
        <end position="156"/>
    </location>
</feature>
<comment type="caution">
    <text evidence="9">The sequence shown here is derived from an EMBL/GenBank/DDBJ whole genome shotgun (WGS) entry which is preliminary data.</text>
</comment>
<dbReference type="CDD" id="cd02947">
    <property type="entry name" value="TRX_family"/>
    <property type="match status" value="1"/>
</dbReference>
<dbReference type="PANTHER" id="PTHR45663:SF11">
    <property type="entry name" value="GEO12009P1"/>
    <property type="match status" value="1"/>
</dbReference>
<keyword evidence="10" id="KW-1185">Reference proteome</keyword>
<dbReference type="SUPFAM" id="SSF52833">
    <property type="entry name" value="Thioredoxin-like"/>
    <property type="match status" value="1"/>
</dbReference>
<keyword evidence="3" id="KW-0479">Metal-binding</keyword>
<dbReference type="InterPro" id="IPR017937">
    <property type="entry name" value="Thioredoxin_CS"/>
</dbReference>
<evidence type="ECO:0000256" key="2">
    <source>
        <dbReference type="ARBA" id="ARBA00022448"/>
    </source>
</evidence>
<keyword evidence="4" id="KW-0249">Electron transport</keyword>
<proteinExistence type="inferred from homology"/>
<evidence type="ECO:0000256" key="6">
    <source>
        <dbReference type="ARBA" id="ARBA00023284"/>
    </source>
</evidence>
<dbReference type="Pfam" id="PF21352">
    <property type="entry name" value="Zn_ribbon_Thio2"/>
    <property type="match status" value="1"/>
</dbReference>
<keyword evidence="2" id="KW-0813">Transport</keyword>
<dbReference type="Gene3D" id="3.40.30.10">
    <property type="entry name" value="Glutaredoxin"/>
    <property type="match status" value="1"/>
</dbReference>
<evidence type="ECO:0000256" key="1">
    <source>
        <dbReference type="ARBA" id="ARBA00008987"/>
    </source>
</evidence>
<dbReference type="EMBL" id="BMIJ01000003">
    <property type="protein sequence ID" value="GGB90085.1"/>
    <property type="molecule type" value="Genomic_DNA"/>
</dbReference>
<dbReference type="PROSITE" id="PS00194">
    <property type="entry name" value="THIOREDOXIN_1"/>
    <property type="match status" value="1"/>
</dbReference>
<dbReference type="InterPro" id="IPR013766">
    <property type="entry name" value="Thioredoxin_domain"/>
</dbReference>
<evidence type="ECO:0000313" key="10">
    <source>
        <dbReference type="Proteomes" id="UP000629025"/>
    </source>
</evidence>
<keyword evidence="6" id="KW-0676">Redox-active center</keyword>
<accession>A0ABQ1K733</accession>
<dbReference type="NCBIfam" id="TIGR01068">
    <property type="entry name" value="thioredoxin"/>
    <property type="match status" value="1"/>
</dbReference>